<keyword evidence="1" id="KW-0732">Signal</keyword>
<dbReference type="Proteomes" id="UP000231019">
    <property type="component" value="Unassembled WGS sequence"/>
</dbReference>
<evidence type="ECO:0000313" key="3">
    <source>
        <dbReference type="Proteomes" id="UP000231019"/>
    </source>
</evidence>
<gene>
    <name evidence="2" type="ORF">COW36_11890</name>
</gene>
<organism evidence="2 3">
    <name type="scientific">bacterium (Candidatus Blackallbacteria) CG17_big_fil_post_rev_8_21_14_2_50_48_46</name>
    <dbReference type="NCBI Taxonomy" id="2014261"/>
    <lineage>
        <taxon>Bacteria</taxon>
        <taxon>Candidatus Blackallbacteria</taxon>
    </lineage>
</organism>
<evidence type="ECO:0000313" key="2">
    <source>
        <dbReference type="EMBL" id="PIW16464.1"/>
    </source>
</evidence>
<protein>
    <submittedName>
        <fullName evidence="2">Uncharacterized protein</fullName>
    </submittedName>
</protein>
<feature type="chain" id="PRO_5014740499" evidence="1">
    <location>
        <begin position="28"/>
        <end position="574"/>
    </location>
</feature>
<name>A0A2M7G4K0_9BACT</name>
<evidence type="ECO:0000256" key="1">
    <source>
        <dbReference type="SAM" id="SignalP"/>
    </source>
</evidence>
<accession>A0A2M7G4K0</accession>
<dbReference type="EMBL" id="PFFQ01000037">
    <property type="protein sequence ID" value="PIW16464.1"/>
    <property type="molecule type" value="Genomic_DNA"/>
</dbReference>
<sequence length="574" mass="64351">MSFLFKLVWLLSLCCSLNLAFPLSVFAQAEAPALQNYQRKYVSIYQSQNNPLDSFLSRYFQRELPRFDYPLQAFDMELSLPEFLSLARQYQQDHAGELAAGQELTDLRVGEKVVSWSETQRLMGAAYVMAPDWHFGPITIAGPEKPKNSETWYLSFESQLNLSLPVYHLREQGPELIEDYKQDWKIVRLLPIQNPEGLRQRMLRELGHAPELTDAQAFLKQLRQLQPFQQLFARVEQDNPAPALTPVAVQILERELQPIHQLNQVSEQVLNLSLGSLSLLNPDALGQVNQLVAGVTSLYRLQELTAKLKRNPDFAIKGQVMGQDPKTQRVTLSLPEGETTGSLGVHLDQGYKILEYQGPEKGQKEIGFLKLRALAEKEVFAEPILMSRPFEAGDQYQEYAKTDWQVNLKGGIGSLTLDPRLGPQDFQPEGSLEILYSLARILGWSETYFQLNGSLGQLAQGTNSLLALSAELGLSKRFYFQQWVLALGLRVGQMNASLSQGQTQGSLSQSLLGGTAFAGLYYQATPDLILGLDAGWRYYPADSTQWKGPQQAVNLGYGLESNGPVAALFLNYQL</sequence>
<comment type="caution">
    <text evidence="2">The sequence shown here is derived from an EMBL/GenBank/DDBJ whole genome shotgun (WGS) entry which is preliminary data.</text>
</comment>
<feature type="signal peptide" evidence="1">
    <location>
        <begin position="1"/>
        <end position="27"/>
    </location>
</feature>
<reference evidence="2 3" key="1">
    <citation type="submission" date="2017-09" db="EMBL/GenBank/DDBJ databases">
        <title>Depth-based differentiation of microbial function through sediment-hosted aquifers and enrichment of novel symbionts in the deep terrestrial subsurface.</title>
        <authorList>
            <person name="Probst A.J."/>
            <person name="Ladd B."/>
            <person name="Jarett J.K."/>
            <person name="Geller-Mcgrath D.E."/>
            <person name="Sieber C.M."/>
            <person name="Emerson J.B."/>
            <person name="Anantharaman K."/>
            <person name="Thomas B.C."/>
            <person name="Malmstrom R."/>
            <person name="Stieglmeier M."/>
            <person name="Klingl A."/>
            <person name="Woyke T."/>
            <person name="Ryan C.M."/>
            <person name="Banfield J.F."/>
        </authorList>
    </citation>
    <scope>NUCLEOTIDE SEQUENCE [LARGE SCALE GENOMIC DNA]</scope>
    <source>
        <strain evidence="2">CG17_big_fil_post_rev_8_21_14_2_50_48_46</strain>
    </source>
</reference>
<dbReference type="AlphaFoldDB" id="A0A2M7G4K0"/>
<proteinExistence type="predicted"/>